<feature type="compositionally biased region" description="Basic and acidic residues" evidence="15">
    <location>
        <begin position="261"/>
        <end position="270"/>
    </location>
</feature>
<keyword evidence="4" id="KW-0813">Transport</keyword>
<feature type="transmembrane region" description="Helical" evidence="16">
    <location>
        <begin position="332"/>
        <end position="349"/>
    </location>
</feature>
<feature type="transmembrane region" description="Helical" evidence="16">
    <location>
        <begin position="98"/>
        <end position="119"/>
    </location>
</feature>
<gene>
    <name evidence="18" type="ORF">PPAR1163_LOCUS11208</name>
    <name evidence="19" type="ORF">PPAR1163_LOCUS11209</name>
</gene>
<dbReference type="PROSITE" id="PS00216">
    <property type="entry name" value="SUGAR_TRANSPORT_1"/>
    <property type="match status" value="1"/>
</dbReference>
<feature type="transmembrane region" description="Helical" evidence="16">
    <location>
        <begin position="369"/>
        <end position="389"/>
    </location>
</feature>
<keyword evidence="6 16" id="KW-1133">Transmembrane helix</keyword>
<evidence type="ECO:0000256" key="15">
    <source>
        <dbReference type="SAM" id="MobiDB-lite"/>
    </source>
</evidence>
<feature type="transmembrane region" description="Helical" evidence="16">
    <location>
        <begin position="75"/>
        <end position="92"/>
    </location>
</feature>
<comment type="catalytic activity">
    <reaction evidence="9">
        <text>D-glucose(out) = D-glucose(in)</text>
        <dbReference type="Rhea" id="RHEA:60376"/>
        <dbReference type="ChEBI" id="CHEBI:4167"/>
    </reaction>
    <physiologicalReaction direction="left-to-right" evidence="9">
        <dbReference type="Rhea" id="RHEA:60377"/>
    </physiologicalReaction>
</comment>
<evidence type="ECO:0000256" key="16">
    <source>
        <dbReference type="SAM" id="Phobius"/>
    </source>
</evidence>
<evidence type="ECO:0000259" key="17">
    <source>
        <dbReference type="PROSITE" id="PS50850"/>
    </source>
</evidence>
<keyword evidence="7 16" id="KW-0472">Membrane</keyword>
<comment type="subunit">
    <text evidence="3">Homodimer.</text>
</comment>
<dbReference type="Pfam" id="PF00083">
    <property type="entry name" value="Sugar_tr"/>
    <property type="match status" value="2"/>
</dbReference>
<dbReference type="PRINTS" id="PR00171">
    <property type="entry name" value="SUGRTRNSPORT"/>
</dbReference>
<feature type="compositionally biased region" description="Basic and acidic residues" evidence="15">
    <location>
        <begin position="614"/>
        <end position="624"/>
    </location>
</feature>
<sequence length="666" mass="72011">MSFALRASAVAGLGGLTVGYDLGVISGALPLLDDDFDLTPATRGLLVAMQALGHLPGAPLGGYMGDRYGRKITMYIANVFFLVASVIMAAAGSLSQLLFGRFLMGFAIALSVVSCVSWVSEVVPRERRGGLIAGYELFLTFGVLLSFLIYLCGVVAGEDEFWRVLFGLASVFAVTQLLLIMPFPESPAWLVAKGRTDDATEALKQIHRGDEDVVEDALAEIHKESVRVAAHIEHSQRVTATALAGALATGGQPTGEDSAGDELHATSEHSRRLRTPPFGFHRTPTNENAEADPGDVELTSRDSTTSNPGGNLMKRVHSGEHSDYVHLADWKLPLAIYFGLVCMAFFSGGVNVRNYAPEFFRDMGLSEEGTAICTVCLGVVKVVMTWYTIISMDVVGRRPLLLAGMAIIFIAAVLLVGASANWSTDGNSTEERRPNAAQLGFGVFGTILYMVGFQLSYGPIGFTTIEMFPPAIRSRVLGILDIFSSIIIGSMSQAFPLFVDGGGYTFAFSFHLFFCVAALLFGFLFYIETNDKEPFDIRAELGERCERVRTKFGDVLHEGCVGIKSLRLPQSPTRMARSDELGPSWAGTKQRYEKMNQLSIDLPGEEGNVGVGPRSDRSRPRSDSLGRTPRTAVGGGGRTPVGGHRADLVSFSRQQSLFDIEDCEDM</sequence>
<dbReference type="InterPro" id="IPR050814">
    <property type="entry name" value="Myo-inositol_Transporter"/>
</dbReference>
<evidence type="ECO:0000256" key="9">
    <source>
        <dbReference type="ARBA" id="ARBA00044648"/>
    </source>
</evidence>
<protein>
    <recommendedName>
        <fullName evidence="14">Hexose transporter 1</fullName>
    </recommendedName>
</protein>
<evidence type="ECO:0000256" key="8">
    <source>
        <dbReference type="ARBA" id="ARBA00044637"/>
    </source>
</evidence>
<comment type="catalytic activity">
    <reaction evidence="12">
        <text>D-glucosamine(out) = D-glucosamine(in)</text>
        <dbReference type="Rhea" id="RHEA:78423"/>
        <dbReference type="ChEBI" id="CHEBI:58723"/>
    </reaction>
    <physiologicalReaction direction="left-to-right" evidence="12">
        <dbReference type="Rhea" id="RHEA:78424"/>
    </physiologicalReaction>
</comment>
<evidence type="ECO:0000256" key="5">
    <source>
        <dbReference type="ARBA" id="ARBA00022692"/>
    </source>
</evidence>
<dbReference type="GO" id="GO:0016020">
    <property type="term" value="C:membrane"/>
    <property type="evidence" value="ECO:0007669"/>
    <property type="project" value="UniProtKB-SubCell"/>
</dbReference>
<comment type="catalytic activity">
    <reaction evidence="11">
        <text>D-mannose(out) = D-mannose(in)</text>
        <dbReference type="Rhea" id="RHEA:78391"/>
        <dbReference type="ChEBI" id="CHEBI:4208"/>
    </reaction>
    <physiologicalReaction direction="left-to-right" evidence="11">
        <dbReference type="Rhea" id="RHEA:78392"/>
    </physiologicalReaction>
</comment>
<evidence type="ECO:0000256" key="6">
    <source>
        <dbReference type="ARBA" id="ARBA00022989"/>
    </source>
</evidence>
<dbReference type="GO" id="GO:0022857">
    <property type="term" value="F:transmembrane transporter activity"/>
    <property type="evidence" value="ECO:0007669"/>
    <property type="project" value="InterPro"/>
</dbReference>
<evidence type="ECO:0000313" key="18">
    <source>
        <dbReference type="EMBL" id="CAD9252844.1"/>
    </source>
</evidence>
<feature type="transmembrane region" description="Helical" evidence="16">
    <location>
        <begin position="476"/>
        <end position="498"/>
    </location>
</feature>
<evidence type="ECO:0000256" key="3">
    <source>
        <dbReference type="ARBA" id="ARBA00011738"/>
    </source>
</evidence>
<comment type="subcellular location">
    <subcellularLocation>
        <location evidence="1">Membrane</location>
        <topology evidence="1">Multi-pass membrane protein</topology>
    </subcellularLocation>
</comment>
<dbReference type="PROSITE" id="PS50850">
    <property type="entry name" value="MFS"/>
    <property type="match status" value="1"/>
</dbReference>
<accession>A0A6U4FH46</accession>
<dbReference type="SUPFAM" id="SSF103473">
    <property type="entry name" value="MFS general substrate transporter"/>
    <property type="match status" value="1"/>
</dbReference>
<dbReference type="InterPro" id="IPR005829">
    <property type="entry name" value="Sugar_transporter_CS"/>
</dbReference>
<evidence type="ECO:0000256" key="11">
    <source>
        <dbReference type="ARBA" id="ARBA00044662"/>
    </source>
</evidence>
<dbReference type="InterPro" id="IPR005828">
    <property type="entry name" value="MFS_sugar_transport-like"/>
</dbReference>
<dbReference type="EMBL" id="HBGJ01017449">
    <property type="protein sequence ID" value="CAD9252844.1"/>
    <property type="molecule type" value="Transcribed_RNA"/>
</dbReference>
<feature type="transmembrane region" description="Helical" evidence="16">
    <location>
        <begin position="401"/>
        <end position="424"/>
    </location>
</feature>
<dbReference type="InterPro" id="IPR020846">
    <property type="entry name" value="MFS_dom"/>
</dbReference>
<evidence type="ECO:0000313" key="19">
    <source>
        <dbReference type="EMBL" id="CAD9252845.1"/>
    </source>
</evidence>
<evidence type="ECO:0000256" key="13">
    <source>
        <dbReference type="ARBA" id="ARBA00044710"/>
    </source>
</evidence>
<name>A0A6U4FH46_9STRA</name>
<organism evidence="18">
    <name type="scientific">Phaeomonas parva</name>
    <dbReference type="NCBI Taxonomy" id="124430"/>
    <lineage>
        <taxon>Eukaryota</taxon>
        <taxon>Sar</taxon>
        <taxon>Stramenopiles</taxon>
        <taxon>Ochrophyta</taxon>
        <taxon>Pinguiophyceae</taxon>
        <taxon>Pinguiochrysidales</taxon>
        <taxon>Pinguiochrysidaceae</taxon>
        <taxon>Phaeomonas</taxon>
    </lineage>
</organism>
<feature type="domain" description="Major facilitator superfamily (MFS) profile" evidence="17">
    <location>
        <begin position="7"/>
        <end position="530"/>
    </location>
</feature>
<feature type="transmembrane region" description="Helical" evidence="16">
    <location>
        <begin position="504"/>
        <end position="527"/>
    </location>
</feature>
<comment type="catalytic activity">
    <reaction evidence="8">
        <text>D-galactose(in) = D-galactose(out)</text>
        <dbReference type="Rhea" id="RHEA:34915"/>
        <dbReference type="ChEBI" id="CHEBI:4139"/>
    </reaction>
    <physiologicalReaction direction="right-to-left" evidence="8">
        <dbReference type="Rhea" id="RHEA:34917"/>
    </physiologicalReaction>
</comment>
<evidence type="ECO:0000256" key="10">
    <source>
        <dbReference type="ARBA" id="ARBA00044656"/>
    </source>
</evidence>
<comment type="similarity">
    <text evidence="2">Belongs to the major facilitator superfamily. Sugar transporter (TC 2.A.1.1) family.</text>
</comment>
<evidence type="ECO:0000256" key="4">
    <source>
        <dbReference type="ARBA" id="ARBA00022448"/>
    </source>
</evidence>
<evidence type="ECO:0000256" key="7">
    <source>
        <dbReference type="ARBA" id="ARBA00023136"/>
    </source>
</evidence>
<dbReference type="PANTHER" id="PTHR48020:SF12">
    <property type="entry name" value="PROTON MYO-INOSITOL COTRANSPORTER"/>
    <property type="match status" value="1"/>
</dbReference>
<feature type="transmembrane region" description="Helical" evidence="16">
    <location>
        <begin position="162"/>
        <end position="183"/>
    </location>
</feature>
<feature type="region of interest" description="Disordered" evidence="15">
    <location>
        <begin position="598"/>
        <end position="645"/>
    </location>
</feature>
<keyword evidence="5 16" id="KW-0812">Transmembrane</keyword>
<comment type="catalytic activity">
    <reaction evidence="13">
        <text>D-fructose(out) = D-fructose(in)</text>
        <dbReference type="Rhea" id="RHEA:60372"/>
        <dbReference type="ChEBI" id="CHEBI:37721"/>
    </reaction>
    <physiologicalReaction direction="left-to-right" evidence="13">
        <dbReference type="Rhea" id="RHEA:60373"/>
    </physiologicalReaction>
</comment>
<evidence type="ECO:0000256" key="14">
    <source>
        <dbReference type="ARBA" id="ARBA00044780"/>
    </source>
</evidence>
<dbReference type="AlphaFoldDB" id="A0A6U4FH46"/>
<dbReference type="InterPro" id="IPR003663">
    <property type="entry name" value="Sugar/inositol_transpt"/>
</dbReference>
<evidence type="ECO:0000256" key="2">
    <source>
        <dbReference type="ARBA" id="ARBA00010992"/>
    </source>
</evidence>
<dbReference type="EMBL" id="HBGJ01017450">
    <property type="protein sequence ID" value="CAD9252845.1"/>
    <property type="molecule type" value="Transcribed_RNA"/>
</dbReference>
<proteinExistence type="inferred from homology"/>
<dbReference type="Gene3D" id="1.20.1250.20">
    <property type="entry name" value="MFS general substrate transporter like domains"/>
    <property type="match status" value="1"/>
</dbReference>
<comment type="catalytic activity">
    <reaction evidence="10">
        <text>D-xylose(out) = D-xylose(in)</text>
        <dbReference type="Rhea" id="RHEA:78427"/>
        <dbReference type="ChEBI" id="CHEBI:53455"/>
    </reaction>
    <physiologicalReaction direction="left-to-right" evidence="10">
        <dbReference type="Rhea" id="RHEA:78428"/>
    </physiologicalReaction>
</comment>
<feature type="transmembrane region" description="Helical" evidence="16">
    <location>
        <begin position="436"/>
        <end position="455"/>
    </location>
</feature>
<reference evidence="18" key="1">
    <citation type="submission" date="2021-01" db="EMBL/GenBank/DDBJ databases">
        <authorList>
            <person name="Corre E."/>
            <person name="Pelletier E."/>
            <person name="Niang G."/>
            <person name="Scheremetjew M."/>
            <person name="Finn R."/>
            <person name="Kale V."/>
            <person name="Holt S."/>
            <person name="Cochrane G."/>
            <person name="Meng A."/>
            <person name="Brown T."/>
            <person name="Cohen L."/>
        </authorList>
    </citation>
    <scope>NUCLEOTIDE SEQUENCE</scope>
    <source>
        <strain evidence="18">CCMP2877</strain>
    </source>
</reference>
<evidence type="ECO:0000256" key="12">
    <source>
        <dbReference type="ARBA" id="ARBA00044668"/>
    </source>
</evidence>
<evidence type="ECO:0000256" key="1">
    <source>
        <dbReference type="ARBA" id="ARBA00004141"/>
    </source>
</evidence>
<feature type="region of interest" description="Disordered" evidence="15">
    <location>
        <begin position="247"/>
        <end position="312"/>
    </location>
</feature>
<feature type="transmembrane region" description="Helical" evidence="16">
    <location>
        <begin position="131"/>
        <end position="156"/>
    </location>
</feature>
<dbReference type="InterPro" id="IPR036259">
    <property type="entry name" value="MFS_trans_sf"/>
</dbReference>
<dbReference type="PANTHER" id="PTHR48020">
    <property type="entry name" value="PROTON MYO-INOSITOL COTRANSPORTER"/>
    <property type="match status" value="1"/>
</dbReference>